<sequence>MCYIYRLINPLVVDKPSDMLSALPGQLVHVPNVHGVDVPAHVVEATPRSTRVRFDDDQSVVAVTSFKMVYAPGAFLLKDAATIVGADVEVTQPDGATKRGAVKQFHAATQCHLVRYEAGGKDWIDLDKCHFKVCVACAPSPWYVAGAEIELYSLRAPHTFQEGAVVCRHFGATASLYNNSRGTFEMQPATTPHKVVLHGLHGGRDIPAGSCVEIYSTSHGTFRTGHVLKRASQGALVPLRFLDSDTLEWVDLSSMTLKLVLFPGQRPVTTLLSPRGFSFPTLPPGTHVDVYRDGGYCKCSVVAATTAHHVYEIRDARTDALFRLDLARAKCKVRIPHSADLALFRDFVVEVYVKAARRVDTGRVSDANVSTKMLQIRYDGGRTDWVHIATTKVKVRLPRDSDATPESLAVATKGTKPPLLRAQSSTHVLPSPPRPSLLRRAVSFTRSLQRTPLALQRRASITPRKDAEWKMHIDPATHRTCYVHVPTGRQQWQPPPDADLHELQWLEPEPYEIAADVSPIQIPVGPLEAVRHSRQTGLSTVS</sequence>
<dbReference type="OMA" id="ATHRTCY"/>
<evidence type="ECO:0008006" key="3">
    <source>
        <dbReference type="Google" id="ProtNLM"/>
    </source>
</evidence>
<evidence type="ECO:0000313" key="1">
    <source>
        <dbReference type="EMBL" id="EQC28636.1"/>
    </source>
</evidence>
<dbReference type="OrthoDB" id="65155at2759"/>
<dbReference type="InParanoid" id="T0Q254"/>
<name>T0Q254_SAPDV</name>
<dbReference type="GeneID" id="19954441"/>
<gene>
    <name evidence="1" type="ORF">SDRG_13714</name>
</gene>
<dbReference type="VEuPathDB" id="FungiDB:SDRG_13714"/>
<protein>
    <recommendedName>
        <fullName evidence="3">WW domain-containing protein</fullName>
    </recommendedName>
</protein>
<reference evidence="1 2" key="1">
    <citation type="submission" date="2012-04" db="EMBL/GenBank/DDBJ databases">
        <title>The Genome Sequence of Saprolegnia declina VS20.</title>
        <authorList>
            <consortium name="The Broad Institute Genome Sequencing Platform"/>
            <person name="Russ C."/>
            <person name="Nusbaum C."/>
            <person name="Tyler B."/>
            <person name="van West P."/>
            <person name="Dieguez-Uribeondo J."/>
            <person name="de Bruijn I."/>
            <person name="Tripathy S."/>
            <person name="Jiang R."/>
            <person name="Young S.K."/>
            <person name="Zeng Q."/>
            <person name="Gargeya S."/>
            <person name="Fitzgerald M."/>
            <person name="Haas B."/>
            <person name="Abouelleil A."/>
            <person name="Alvarado L."/>
            <person name="Arachchi H.M."/>
            <person name="Berlin A."/>
            <person name="Chapman S.B."/>
            <person name="Goldberg J."/>
            <person name="Griggs A."/>
            <person name="Gujja S."/>
            <person name="Hansen M."/>
            <person name="Howarth C."/>
            <person name="Imamovic A."/>
            <person name="Larimer J."/>
            <person name="McCowen C."/>
            <person name="Montmayeur A."/>
            <person name="Murphy C."/>
            <person name="Neiman D."/>
            <person name="Pearson M."/>
            <person name="Priest M."/>
            <person name="Roberts A."/>
            <person name="Saif S."/>
            <person name="Shea T."/>
            <person name="Sisk P."/>
            <person name="Sykes S."/>
            <person name="Wortman J."/>
            <person name="Nusbaum C."/>
            <person name="Birren B."/>
        </authorList>
    </citation>
    <scope>NUCLEOTIDE SEQUENCE [LARGE SCALE GENOMIC DNA]</scope>
    <source>
        <strain evidence="1 2">VS20</strain>
    </source>
</reference>
<proteinExistence type="predicted"/>
<dbReference type="EMBL" id="JH767193">
    <property type="protein sequence ID" value="EQC28636.1"/>
    <property type="molecule type" value="Genomic_DNA"/>
</dbReference>
<dbReference type="AlphaFoldDB" id="T0Q254"/>
<accession>T0Q254</accession>
<dbReference type="Proteomes" id="UP000030762">
    <property type="component" value="Unassembled WGS sequence"/>
</dbReference>
<keyword evidence="2" id="KW-1185">Reference proteome</keyword>
<organism evidence="1 2">
    <name type="scientific">Saprolegnia diclina (strain VS20)</name>
    <dbReference type="NCBI Taxonomy" id="1156394"/>
    <lineage>
        <taxon>Eukaryota</taxon>
        <taxon>Sar</taxon>
        <taxon>Stramenopiles</taxon>
        <taxon>Oomycota</taxon>
        <taxon>Saprolegniomycetes</taxon>
        <taxon>Saprolegniales</taxon>
        <taxon>Saprolegniaceae</taxon>
        <taxon>Saprolegnia</taxon>
    </lineage>
</organism>
<evidence type="ECO:0000313" key="2">
    <source>
        <dbReference type="Proteomes" id="UP000030762"/>
    </source>
</evidence>
<dbReference type="RefSeq" id="XP_008618033.1">
    <property type="nucleotide sequence ID" value="XM_008619811.1"/>
</dbReference>